<dbReference type="EMBL" id="JAFMYV010000001">
    <property type="protein sequence ID" value="MBO0935044.1"/>
    <property type="molecule type" value="Genomic_DNA"/>
</dbReference>
<keyword evidence="3" id="KW-1185">Reference proteome</keyword>
<evidence type="ECO:0000256" key="1">
    <source>
        <dbReference type="SAM" id="SignalP"/>
    </source>
</evidence>
<sequence>MKTNQRLIALALLLAFISNSLVNAQSVLKRKWNPEAKGVAIGAGAGGLAGALIHKRDRKVGAGVGLAVGAAVGYGVGKVIDNRHKRAAAAAQAAEQREYAARTAPAYHTEGRSRSHSVAHRAAAPVAAAATRNALAAPTVAEAEVAETPVLTKNGYLLNTAYGDPNSAYPNSEYRRKSW</sequence>
<evidence type="ECO:0008006" key="4">
    <source>
        <dbReference type="Google" id="ProtNLM"/>
    </source>
</evidence>
<keyword evidence="1" id="KW-0732">Signal</keyword>
<feature type="chain" id="PRO_5037059714" description="Glycine zipper 2TM domain-containing protein" evidence="1">
    <location>
        <begin position="25"/>
        <end position="179"/>
    </location>
</feature>
<reference evidence="2" key="1">
    <citation type="submission" date="2021-03" db="EMBL/GenBank/DDBJ databases">
        <title>Fibrella sp. HMF5335 genome sequencing and assembly.</title>
        <authorList>
            <person name="Kang H."/>
            <person name="Kim H."/>
            <person name="Bae S."/>
            <person name="Joh K."/>
        </authorList>
    </citation>
    <scope>NUCLEOTIDE SEQUENCE</scope>
    <source>
        <strain evidence="2">HMF5335</strain>
    </source>
</reference>
<dbReference type="Proteomes" id="UP000664034">
    <property type="component" value="Unassembled WGS sequence"/>
</dbReference>
<dbReference type="RefSeq" id="WP_207362616.1">
    <property type="nucleotide sequence ID" value="NZ_JAFMYV010000001.1"/>
</dbReference>
<organism evidence="2 3">
    <name type="scientific">Fibrella rubiginis</name>
    <dbReference type="NCBI Taxonomy" id="2817060"/>
    <lineage>
        <taxon>Bacteria</taxon>
        <taxon>Pseudomonadati</taxon>
        <taxon>Bacteroidota</taxon>
        <taxon>Cytophagia</taxon>
        <taxon>Cytophagales</taxon>
        <taxon>Spirosomataceae</taxon>
        <taxon>Fibrella</taxon>
    </lineage>
</organism>
<evidence type="ECO:0000313" key="3">
    <source>
        <dbReference type="Proteomes" id="UP000664034"/>
    </source>
</evidence>
<proteinExistence type="predicted"/>
<dbReference type="AlphaFoldDB" id="A0A939GA14"/>
<evidence type="ECO:0000313" key="2">
    <source>
        <dbReference type="EMBL" id="MBO0935044.1"/>
    </source>
</evidence>
<protein>
    <recommendedName>
        <fullName evidence="4">Glycine zipper 2TM domain-containing protein</fullName>
    </recommendedName>
</protein>
<gene>
    <name evidence="2" type="ORF">J2I47_00655</name>
</gene>
<feature type="signal peptide" evidence="1">
    <location>
        <begin position="1"/>
        <end position="24"/>
    </location>
</feature>
<comment type="caution">
    <text evidence="2">The sequence shown here is derived from an EMBL/GenBank/DDBJ whole genome shotgun (WGS) entry which is preliminary data.</text>
</comment>
<accession>A0A939GA14</accession>
<name>A0A939GA14_9BACT</name>